<comment type="caution">
    <text evidence="2">The sequence shown here is derived from an EMBL/GenBank/DDBJ whole genome shotgun (WGS) entry which is preliminary data.</text>
</comment>
<reference evidence="2 3" key="1">
    <citation type="journal article" date="2019" name="Commun. Biol.">
        <title>The bagworm genome reveals a unique fibroin gene that provides high tensile strength.</title>
        <authorList>
            <person name="Kono N."/>
            <person name="Nakamura H."/>
            <person name="Ohtoshi R."/>
            <person name="Tomita M."/>
            <person name="Numata K."/>
            <person name="Arakawa K."/>
        </authorList>
    </citation>
    <scope>NUCLEOTIDE SEQUENCE [LARGE SCALE GENOMIC DNA]</scope>
</reference>
<evidence type="ECO:0000256" key="1">
    <source>
        <dbReference type="SAM" id="MobiDB-lite"/>
    </source>
</evidence>
<name>A0A4C1S9W0_EUMVA</name>
<organism evidence="2 3">
    <name type="scientific">Eumeta variegata</name>
    <name type="common">Bagworm moth</name>
    <name type="synonym">Eumeta japonica</name>
    <dbReference type="NCBI Taxonomy" id="151549"/>
    <lineage>
        <taxon>Eukaryota</taxon>
        <taxon>Metazoa</taxon>
        <taxon>Ecdysozoa</taxon>
        <taxon>Arthropoda</taxon>
        <taxon>Hexapoda</taxon>
        <taxon>Insecta</taxon>
        <taxon>Pterygota</taxon>
        <taxon>Neoptera</taxon>
        <taxon>Endopterygota</taxon>
        <taxon>Lepidoptera</taxon>
        <taxon>Glossata</taxon>
        <taxon>Ditrysia</taxon>
        <taxon>Tineoidea</taxon>
        <taxon>Psychidae</taxon>
        <taxon>Oiketicinae</taxon>
        <taxon>Eumeta</taxon>
    </lineage>
</organism>
<dbReference type="Proteomes" id="UP000299102">
    <property type="component" value="Unassembled WGS sequence"/>
</dbReference>
<protein>
    <submittedName>
        <fullName evidence="2">Uncharacterized protein</fullName>
    </submittedName>
</protein>
<feature type="region of interest" description="Disordered" evidence="1">
    <location>
        <begin position="65"/>
        <end position="88"/>
    </location>
</feature>
<dbReference type="EMBL" id="BGZK01000001">
    <property type="protein sequence ID" value="GBO98665.1"/>
    <property type="molecule type" value="Genomic_DNA"/>
</dbReference>
<accession>A0A4C1S9W0</accession>
<sequence>MARDFNWYLLMNLHPVALFSPGSMSSDDLREGQPATAVIETDIDTEYAVAHNIVIYFGRGRCRDRERDQKRDLLQSRSGSRPRTGPEA</sequence>
<evidence type="ECO:0000313" key="3">
    <source>
        <dbReference type="Proteomes" id="UP000299102"/>
    </source>
</evidence>
<proteinExistence type="predicted"/>
<keyword evidence="3" id="KW-1185">Reference proteome</keyword>
<evidence type="ECO:0000313" key="2">
    <source>
        <dbReference type="EMBL" id="GBO98665.1"/>
    </source>
</evidence>
<feature type="compositionally biased region" description="Basic and acidic residues" evidence="1">
    <location>
        <begin position="65"/>
        <end position="74"/>
    </location>
</feature>
<gene>
    <name evidence="2" type="ORF">EVAR_190_1</name>
</gene>
<dbReference type="AlphaFoldDB" id="A0A4C1S9W0"/>